<organism evidence="2">
    <name type="scientific">uncultured Solirubrobacteraceae bacterium</name>
    <dbReference type="NCBI Taxonomy" id="1162706"/>
    <lineage>
        <taxon>Bacteria</taxon>
        <taxon>Bacillati</taxon>
        <taxon>Actinomycetota</taxon>
        <taxon>Thermoleophilia</taxon>
        <taxon>Solirubrobacterales</taxon>
        <taxon>Solirubrobacteraceae</taxon>
        <taxon>environmental samples</taxon>
    </lineage>
</organism>
<reference evidence="2" key="1">
    <citation type="submission" date="2020-02" db="EMBL/GenBank/DDBJ databases">
        <authorList>
            <person name="Meier V. D."/>
        </authorList>
    </citation>
    <scope>NUCLEOTIDE SEQUENCE</scope>
    <source>
        <strain evidence="2">AVDCRST_MAG65</strain>
    </source>
</reference>
<dbReference type="Pfam" id="PF11350">
    <property type="entry name" value="DUF3152"/>
    <property type="match status" value="1"/>
</dbReference>
<gene>
    <name evidence="2" type="ORF">AVDCRST_MAG65-2163</name>
</gene>
<dbReference type="SUPFAM" id="SSF55486">
    <property type="entry name" value="Metalloproteases ('zincins'), catalytic domain"/>
    <property type="match status" value="1"/>
</dbReference>
<evidence type="ECO:0000259" key="1">
    <source>
        <dbReference type="Pfam" id="PF11350"/>
    </source>
</evidence>
<dbReference type="AlphaFoldDB" id="A0A6J4SH59"/>
<feature type="domain" description="DUF3152" evidence="1">
    <location>
        <begin position="1"/>
        <end position="59"/>
    </location>
</feature>
<name>A0A6J4SH59_9ACTN</name>
<protein>
    <submittedName>
        <fullName evidence="2">Putative membrane protein</fullName>
    </submittedName>
</protein>
<dbReference type="InterPro" id="IPR022603">
    <property type="entry name" value="DUF3152"/>
</dbReference>
<evidence type="ECO:0000313" key="2">
    <source>
        <dbReference type="EMBL" id="CAA9493491.1"/>
    </source>
</evidence>
<proteinExistence type="predicted"/>
<sequence length="69" mass="7481">MLNVARWLTGADAYPGPLPAYRQYLVNHEVGHLFGRGHESCPGAGQPAPVMMQQTKGLQGCTAVSWPYP</sequence>
<dbReference type="EMBL" id="CADCVL010000371">
    <property type="protein sequence ID" value="CAA9493491.1"/>
    <property type="molecule type" value="Genomic_DNA"/>
</dbReference>
<accession>A0A6J4SH59</accession>